<reference evidence="6 7" key="2">
    <citation type="submission" date="2021-10" db="EMBL/GenBank/DDBJ databases">
        <authorList>
            <person name="Piombo E."/>
        </authorList>
    </citation>
    <scope>NUCLEOTIDE SEQUENCE [LARGE SCALE GENOMIC DNA]</scope>
</reference>
<sequence length="94" mass="10557">GYRWLQIQVSAKVIVIVVNPWFQGSRWRPLRMKTVAATVLSGLLPVIHTARIYPFAQLSQQASGLAVILGAVFDATYFTESWVPKKFDIWGASH</sequence>
<dbReference type="OrthoDB" id="529367at2759"/>
<keyword evidence="5" id="KW-0862">Zinc</keyword>
<protein>
    <submittedName>
        <fullName evidence="6">Uncharacterized protein</fullName>
    </submittedName>
</protein>
<evidence type="ECO:0000256" key="2">
    <source>
        <dbReference type="ARBA" id="ARBA00022692"/>
    </source>
</evidence>
<evidence type="ECO:0000313" key="6">
    <source>
        <dbReference type="EMBL" id="CAH0055986.1"/>
    </source>
</evidence>
<comment type="subcellular location">
    <subcellularLocation>
        <location evidence="1">Membrane</location>
        <topology evidence="1">Multi-pass membrane protein</topology>
    </subcellularLocation>
</comment>
<evidence type="ECO:0000256" key="5">
    <source>
        <dbReference type="PIRSR" id="PIRSR604254-1"/>
    </source>
</evidence>
<name>A0A9P0ELS3_9HYPO</name>
<evidence type="ECO:0000256" key="3">
    <source>
        <dbReference type="ARBA" id="ARBA00022989"/>
    </source>
</evidence>
<dbReference type="EMBL" id="CABFOC020000063">
    <property type="protein sequence ID" value="CAH0055986.1"/>
    <property type="molecule type" value="Genomic_DNA"/>
</dbReference>
<gene>
    <name evidence="6" type="ORF">CSOL1703_00005920</name>
</gene>
<organism evidence="6 7">
    <name type="scientific">Clonostachys solani</name>
    <dbReference type="NCBI Taxonomy" id="160281"/>
    <lineage>
        <taxon>Eukaryota</taxon>
        <taxon>Fungi</taxon>
        <taxon>Dikarya</taxon>
        <taxon>Ascomycota</taxon>
        <taxon>Pezizomycotina</taxon>
        <taxon>Sordariomycetes</taxon>
        <taxon>Hypocreomycetidae</taxon>
        <taxon>Hypocreales</taxon>
        <taxon>Bionectriaceae</taxon>
        <taxon>Clonostachys</taxon>
    </lineage>
</organism>
<dbReference type="GO" id="GO:0016020">
    <property type="term" value="C:membrane"/>
    <property type="evidence" value="ECO:0007669"/>
    <property type="project" value="UniProtKB-SubCell"/>
</dbReference>
<comment type="caution">
    <text evidence="6">The sequence shown here is derived from an EMBL/GenBank/DDBJ whole genome shotgun (WGS) entry which is preliminary data.</text>
</comment>
<feature type="non-terminal residue" evidence="6">
    <location>
        <position position="1"/>
    </location>
</feature>
<dbReference type="Pfam" id="PF03006">
    <property type="entry name" value="HlyIII"/>
    <property type="match status" value="1"/>
</dbReference>
<keyword evidence="7" id="KW-1185">Reference proteome</keyword>
<feature type="binding site" evidence="5">
    <location>
        <position position="94"/>
    </location>
    <ligand>
        <name>Zn(2+)</name>
        <dbReference type="ChEBI" id="CHEBI:29105"/>
    </ligand>
</feature>
<reference evidence="7" key="1">
    <citation type="submission" date="2019-06" db="EMBL/GenBank/DDBJ databases">
        <authorList>
            <person name="Broberg M."/>
        </authorList>
    </citation>
    <scope>NUCLEOTIDE SEQUENCE [LARGE SCALE GENOMIC DNA]</scope>
</reference>
<keyword evidence="3" id="KW-1133">Transmembrane helix</keyword>
<dbReference type="GO" id="GO:0046872">
    <property type="term" value="F:metal ion binding"/>
    <property type="evidence" value="ECO:0007669"/>
    <property type="project" value="UniProtKB-KW"/>
</dbReference>
<proteinExistence type="predicted"/>
<accession>A0A9P0ELS3</accession>
<keyword evidence="2" id="KW-0812">Transmembrane</keyword>
<evidence type="ECO:0000313" key="7">
    <source>
        <dbReference type="Proteomes" id="UP000775872"/>
    </source>
</evidence>
<dbReference type="Proteomes" id="UP000775872">
    <property type="component" value="Unassembled WGS sequence"/>
</dbReference>
<evidence type="ECO:0000256" key="4">
    <source>
        <dbReference type="ARBA" id="ARBA00023136"/>
    </source>
</evidence>
<dbReference type="InterPro" id="IPR004254">
    <property type="entry name" value="AdipoR/HlyIII-related"/>
</dbReference>
<dbReference type="AlphaFoldDB" id="A0A9P0ELS3"/>
<evidence type="ECO:0000256" key="1">
    <source>
        <dbReference type="ARBA" id="ARBA00004141"/>
    </source>
</evidence>
<keyword evidence="4" id="KW-0472">Membrane</keyword>
<keyword evidence="5" id="KW-0479">Metal-binding</keyword>